<dbReference type="InterPro" id="IPR050378">
    <property type="entry name" value="Metallo-dep_Hydrolases_sf"/>
</dbReference>
<gene>
    <name evidence="3" type="ORF">LIZ65_08910</name>
</gene>
<dbReference type="PANTHER" id="PTHR11647:SF1">
    <property type="entry name" value="COLLAPSIN RESPONSE MEDIATOR PROTEIN"/>
    <property type="match status" value="1"/>
</dbReference>
<dbReference type="SUPFAM" id="SSF51556">
    <property type="entry name" value="Metallo-dependent hydrolases"/>
    <property type="match status" value="1"/>
</dbReference>
<dbReference type="Proteomes" id="UP001299546">
    <property type="component" value="Unassembled WGS sequence"/>
</dbReference>
<dbReference type="InterPro" id="IPR011059">
    <property type="entry name" value="Metal-dep_hydrolase_composite"/>
</dbReference>
<keyword evidence="4" id="KW-1185">Reference proteome</keyword>
<accession>A0ABS8DGW7</accession>
<organism evidence="3 4">
    <name type="scientific">Bariatricus massiliensis</name>
    <dbReference type="NCBI Taxonomy" id="1745713"/>
    <lineage>
        <taxon>Bacteria</taxon>
        <taxon>Bacillati</taxon>
        <taxon>Bacillota</taxon>
        <taxon>Clostridia</taxon>
        <taxon>Lachnospirales</taxon>
        <taxon>Lachnospiraceae</taxon>
        <taxon>Bariatricus</taxon>
    </lineage>
</organism>
<sequence>MYLIKNGILHAGDGSIPKQMDILTEGGKIKKIGEQLSEEGAEVINVTGCHVFPGFIDPHSVIGAMGIPGRYMDHNEATNPITPEMNIRYSIDPDEVNAQEFYKSGITAVGLTPGNTNVMGGQIAVYKTAPAKMSERTVKDGAALKCSVTEDVKRTYGERKQIPKTRMGIFYLMKEAIRGAKTTGPEERSTAQQVICDVFEEKKMPVFVAANTKGEIDGILHMFAEEKIQMCLTEAFCFSDCIEEMKRSKAGLILGNINNMSQIAKNRMDISRIRELVDNGNLIAFSNTNGGSSEGREVFLWNAIEVYRAGVPAEEIVKMMTANPAKMLGVDDRLGTLEEGKDADISVFTAHPVTSYAARVRHSIINGEVIF</sequence>
<dbReference type="RefSeq" id="WP_066737652.1">
    <property type="nucleotide sequence ID" value="NZ_JAJCIQ010000005.1"/>
</dbReference>
<feature type="domain" description="Amidohydrolase-related" evidence="2">
    <location>
        <begin position="51"/>
        <end position="369"/>
    </location>
</feature>
<dbReference type="Gene3D" id="3.20.20.140">
    <property type="entry name" value="Metal-dependent hydrolases"/>
    <property type="match status" value="1"/>
</dbReference>
<comment type="cofactor">
    <cofactor evidence="1">
        <name>Zn(2+)</name>
        <dbReference type="ChEBI" id="CHEBI:29105"/>
    </cofactor>
</comment>
<dbReference type="Pfam" id="PF01979">
    <property type="entry name" value="Amidohydro_1"/>
    <property type="match status" value="1"/>
</dbReference>
<proteinExistence type="predicted"/>
<dbReference type="EMBL" id="JAJCIS010000004">
    <property type="protein sequence ID" value="MCB7387409.1"/>
    <property type="molecule type" value="Genomic_DNA"/>
</dbReference>
<evidence type="ECO:0000259" key="2">
    <source>
        <dbReference type="Pfam" id="PF01979"/>
    </source>
</evidence>
<protein>
    <submittedName>
        <fullName evidence="3">Amidohydrolase family protein</fullName>
    </submittedName>
</protein>
<evidence type="ECO:0000313" key="4">
    <source>
        <dbReference type="Proteomes" id="UP001299546"/>
    </source>
</evidence>
<comment type="caution">
    <text evidence="3">The sequence shown here is derived from an EMBL/GenBank/DDBJ whole genome shotgun (WGS) entry which is preliminary data.</text>
</comment>
<dbReference type="SUPFAM" id="SSF51338">
    <property type="entry name" value="Composite domain of metallo-dependent hydrolases"/>
    <property type="match status" value="1"/>
</dbReference>
<evidence type="ECO:0000313" key="3">
    <source>
        <dbReference type="EMBL" id="MCB7387409.1"/>
    </source>
</evidence>
<name>A0ABS8DGW7_9FIRM</name>
<dbReference type="InterPro" id="IPR006680">
    <property type="entry name" value="Amidohydro-rel"/>
</dbReference>
<dbReference type="Gene3D" id="2.30.40.10">
    <property type="entry name" value="Urease, subunit C, domain 1"/>
    <property type="match status" value="1"/>
</dbReference>
<evidence type="ECO:0000256" key="1">
    <source>
        <dbReference type="ARBA" id="ARBA00001947"/>
    </source>
</evidence>
<dbReference type="PANTHER" id="PTHR11647">
    <property type="entry name" value="HYDRANTOINASE/DIHYDROPYRIMIDINASE FAMILY MEMBER"/>
    <property type="match status" value="1"/>
</dbReference>
<reference evidence="3 4" key="1">
    <citation type="submission" date="2021-10" db="EMBL/GenBank/DDBJ databases">
        <title>Collection of gut derived symbiotic bacterial strains cultured from healthy donors.</title>
        <authorList>
            <person name="Lin H."/>
            <person name="Littmann E."/>
            <person name="Kohout C."/>
            <person name="Pamer E.G."/>
        </authorList>
    </citation>
    <scope>NUCLEOTIDE SEQUENCE [LARGE SCALE GENOMIC DNA]</scope>
    <source>
        <strain evidence="3 4">DFI.1.165</strain>
    </source>
</reference>
<dbReference type="InterPro" id="IPR032466">
    <property type="entry name" value="Metal_Hydrolase"/>
</dbReference>